<keyword evidence="2" id="KW-0732">Signal</keyword>
<evidence type="ECO:0000256" key="1">
    <source>
        <dbReference type="SAM" id="MobiDB-lite"/>
    </source>
</evidence>
<name>A0A3A8QHD9_9BACT</name>
<comment type="caution">
    <text evidence="3">The sequence shown here is derived from an EMBL/GenBank/DDBJ whole genome shotgun (WGS) entry which is preliminary data.</text>
</comment>
<evidence type="ECO:0000256" key="2">
    <source>
        <dbReference type="SAM" id="SignalP"/>
    </source>
</evidence>
<feature type="chain" id="PRO_5017266679" evidence="2">
    <location>
        <begin position="25"/>
        <end position="94"/>
    </location>
</feature>
<dbReference type="RefSeq" id="WP_120555664.1">
    <property type="nucleotide sequence ID" value="NZ_RAWK01000064.1"/>
</dbReference>
<dbReference type="AlphaFoldDB" id="A0A3A8QHD9"/>
<reference evidence="4" key="1">
    <citation type="submission" date="2018-09" db="EMBL/GenBank/DDBJ databases">
        <authorList>
            <person name="Livingstone P.G."/>
            <person name="Whitworth D.E."/>
        </authorList>
    </citation>
    <scope>NUCLEOTIDE SEQUENCE [LARGE SCALE GENOMIC DNA]</scope>
    <source>
        <strain evidence="4">AB050A</strain>
    </source>
</reference>
<accession>A0A3A8QHD9</accession>
<dbReference type="Proteomes" id="UP000267003">
    <property type="component" value="Unassembled WGS sequence"/>
</dbReference>
<gene>
    <name evidence="3" type="ORF">D7W81_12890</name>
</gene>
<keyword evidence="4" id="KW-1185">Reference proteome</keyword>
<evidence type="ECO:0000313" key="4">
    <source>
        <dbReference type="Proteomes" id="UP000267003"/>
    </source>
</evidence>
<feature type="compositionally biased region" description="Polar residues" evidence="1">
    <location>
        <begin position="81"/>
        <end position="94"/>
    </location>
</feature>
<feature type="signal peptide" evidence="2">
    <location>
        <begin position="1"/>
        <end position="24"/>
    </location>
</feature>
<sequence length="94" mass="9766">MRTLLKSLLASAAVLVLAPTTASAGPLRCILVCGYETHCSEPCRTGNGTDTTCGEYGWCGGDSQVRVTPSESKEPALVCSEEQQAPESTVSAES</sequence>
<protein>
    <submittedName>
        <fullName evidence="3">Uncharacterized protein</fullName>
    </submittedName>
</protein>
<organism evidence="3 4">
    <name type="scientific">Corallococcus aberystwythensis</name>
    <dbReference type="NCBI Taxonomy" id="2316722"/>
    <lineage>
        <taxon>Bacteria</taxon>
        <taxon>Pseudomonadati</taxon>
        <taxon>Myxococcota</taxon>
        <taxon>Myxococcia</taxon>
        <taxon>Myxococcales</taxon>
        <taxon>Cystobacterineae</taxon>
        <taxon>Myxococcaceae</taxon>
        <taxon>Corallococcus</taxon>
    </lineage>
</organism>
<feature type="region of interest" description="Disordered" evidence="1">
    <location>
        <begin position="70"/>
        <end position="94"/>
    </location>
</feature>
<dbReference type="EMBL" id="RAWK01000064">
    <property type="protein sequence ID" value="RKH68113.1"/>
    <property type="molecule type" value="Genomic_DNA"/>
</dbReference>
<proteinExistence type="predicted"/>
<evidence type="ECO:0000313" key="3">
    <source>
        <dbReference type="EMBL" id="RKH68113.1"/>
    </source>
</evidence>